<dbReference type="Proteomes" id="UP001054945">
    <property type="component" value="Unassembled WGS sequence"/>
</dbReference>
<sequence>MTNLFLQQKMDVIFRRPIIEKETEADADGPDIRLTKIPKSYLDWKVTLVFEIGTNLSSYIDISHSRKYL</sequence>
<evidence type="ECO:0000313" key="2">
    <source>
        <dbReference type="Proteomes" id="UP001054945"/>
    </source>
</evidence>
<gene>
    <name evidence="1" type="ORF">CEXT_211951</name>
</gene>
<keyword evidence="2" id="KW-1185">Reference proteome</keyword>
<dbReference type="AlphaFoldDB" id="A0AAV4MUS0"/>
<comment type="caution">
    <text evidence="1">The sequence shown here is derived from an EMBL/GenBank/DDBJ whole genome shotgun (WGS) entry which is preliminary data.</text>
</comment>
<protein>
    <submittedName>
        <fullName evidence="1">Uncharacterized protein</fullName>
    </submittedName>
</protein>
<name>A0AAV4MUS0_CAEEX</name>
<proteinExistence type="predicted"/>
<reference evidence="1 2" key="1">
    <citation type="submission" date="2021-06" db="EMBL/GenBank/DDBJ databases">
        <title>Caerostris extrusa draft genome.</title>
        <authorList>
            <person name="Kono N."/>
            <person name="Arakawa K."/>
        </authorList>
    </citation>
    <scope>NUCLEOTIDE SEQUENCE [LARGE SCALE GENOMIC DNA]</scope>
</reference>
<evidence type="ECO:0000313" key="1">
    <source>
        <dbReference type="EMBL" id="GIX75560.1"/>
    </source>
</evidence>
<accession>A0AAV4MUS0</accession>
<dbReference type="EMBL" id="BPLR01002599">
    <property type="protein sequence ID" value="GIX75560.1"/>
    <property type="molecule type" value="Genomic_DNA"/>
</dbReference>
<organism evidence="1 2">
    <name type="scientific">Caerostris extrusa</name>
    <name type="common">Bark spider</name>
    <name type="synonym">Caerostris bankana</name>
    <dbReference type="NCBI Taxonomy" id="172846"/>
    <lineage>
        <taxon>Eukaryota</taxon>
        <taxon>Metazoa</taxon>
        <taxon>Ecdysozoa</taxon>
        <taxon>Arthropoda</taxon>
        <taxon>Chelicerata</taxon>
        <taxon>Arachnida</taxon>
        <taxon>Araneae</taxon>
        <taxon>Araneomorphae</taxon>
        <taxon>Entelegynae</taxon>
        <taxon>Araneoidea</taxon>
        <taxon>Araneidae</taxon>
        <taxon>Caerostris</taxon>
    </lineage>
</organism>